<accession>A0A6L2KBT9</accession>
<dbReference type="PANTHER" id="PTHR46975">
    <property type="entry name" value="PROTEIN SWEETIE"/>
    <property type="match status" value="1"/>
</dbReference>
<feature type="non-terminal residue" evidence="2">
    <location>
        <position position="74"/>
    </location>
</feature>
<dbReference type="GO" id="GO:0005975">
    <property type="term" value="P:carbohydrate metabolic process"/>
    <property type="evidence" value="ECO:0007669"/>
    <property type="project" value="InterPro"/>
</dbReference>
<organism evidence="2">
    <name type="scientific">Tanacetum cinerariifolium</name>
    <name type="common">Dalmatian daisy</name>
    <name type="synonym">Chrysanthemum cinerariifolium</name>
    <dbReference type="NCBI Taxonomy" id="118510"/>
    <lineage>
        <taxon>Eukaryota</taxon>
        <taxon>Viridiplantae</taxon>
        <taxon>Streptophyta</taxon>
        <taxon>Embryophyta</taxon>
        <taxon>Tracheophyta</taxon>
        <taxon>Spermatophyta</taxon>
        <taxon>Magnoliopsida</taxon>
        <taxon>eudicotyledons</taxon>
        <taxon>Gunneridae</taxon>
        <taxon>Pentapetalae</taxon>
        <taxon>asterids</taxon>
        <taxon>campanulids</taxon>
        <taxon>Asterales</taxon>
        <taxon>Asteraceae</taxon>
        <taxon>Asteroideae</taxon>
        <taxon>Anthemideae</taxon>
        <taxon>Anthemidinae</taxon>
        <taxon>Tanacetum</taxon>
    </lineage>
</organism>
<dbReference type="InterPro" id="IPR044218">
    <property type="entry name" value="SWEETIE"/>
</dbReference>
<keyword evidence="1" id="KW-0812">Transmembrane</keyword>
<evidence type="ECO:0000256" key="1">
    <source>
        <dbReference type="SAM" id="Phobius"/>
    </source>
</evidence>
<evidence type="ECO:0000313" key="2">
    <source>
        <dbReference type="EMBL" id="GEU46806.1"/>
    </source>
</evidence>
<comment type="caution">
    <text evidence="2">The sequence shown here is derived from an EMBL/GenBank/DDBJ whole genome shotgun (WGS) entry which is preliminary data.</text>
</comment>
<name>A0A6L2KBT9_TANCI</name>
<proteinExistence type="predicted"/>
<protein>
    <submittedName>
        <fullName evidence="2">Protein SWEETIE isoform X3</fullName>
    </submittedName>
</protein>
<keyword evidence="1" id="KW-0472">Membrane</keyword>
<feature type="transmembrane region" description="Helical" evidence="1">
    <location>
        <begin position="20"/>
        <end position="40"/>
    </location>
</feature>
<keyword evidence="1" id="KW-1133">Transmembrane helix</keyword>
<dbReference type="PANTHER" id="PTHR46975:SF2">
    <property type="entry name" value="PROTEIN SWEETIE"/>
    <property type="match status" value="1"/>
</dbReference>
<reference evidence="2" key="1">
    <citation type="journal article" date="2019" name="Sci. Rep.">
        <title>Draft genome of Tanacetum cinerariifolium, the natural source of mosquito coil.</title>
        <authorList>
            <person name="Yamashiro T."/>
            <person name="Shiraishi A."/>
            <person name="Satake H."/>
            <person name="Nakayama K."/>
        </authorList>
    </citation>
    <scope>NUCLEOTIDE SEQUENCE</scope>
</reference>
<gene>
    <name evidence="2" type="ORF">Tci_018784</name>
</gene>
<sequence>MLSLLSTLEQSLKSGKKHALHATSVINVYVGLLSGLKAILTLRSRPLEMEILNAVRGSFRIIKWTKKEASNVEH</sequence>
<dbReference type="AlphaFoldDB" id="A0A6L2KBT9"/>
<dbReference type="EMBL" id="BKCJ010002180">
    <property type="protein sequence ID" value="GEU46806.1"/>
    <property type="molecule type" value="Genomic_DNA"/>
</dbReference>